<organism evidence="2 3">
    <name type="scientific">Caenorhabditis elegans</name>
    <dbReference type="NCBI Taxonomy" id="6239"/>
    <lineage>
        <taxon>Eukaryota</taxon>
        <taxon>Metazoa</taxon>
        <taxon>Ecdysozoa</taxon>
        <taxon>Nematoda</taxon>
        <taxon>Chromadorea</taxon>
        <taxon>Rhabditida</taxon>
        <taxon>Rhabditina</taxon>
        <taxon>Rhabditomorpha</taxon>
        <taxon>Rhabditoidea</taxon>
        <taxon>Rhabditidae</taxon>
        <taxon>Peloderinae</taxon>
        <taxon>Caenorhabditis</taxon>
    </lineage>
</organism>
<dbReference type="InParanoid" id="Q965K7"/>
<evidence type="ECO:0000313" key="3">
    <source>
        <dbReference type="Proteomes" id="UP000001940"/>
    </source>
</evidence>
<dbReference type="Bgee" id="WBGene00020233">
    <property type="expression patterns" value="Expressed in material anatomical entity and 1 other cell type or tissue"/>
</dbReference>
<dbReference type="KEGG" id="cel:CELE_T05A8.7"/>
<dbReference type="EMBL" id="BX284602">
    <property type="protein sequence ID" value="CCD73592.1"/>
    <property type="molecule type" value="Genomic_DNA"/>
</dbReference>
<proteinExistence type="predicted"/>
<dbReference type="UCSC" id="T05A8.7">
    <property type="organism name" value="c. elegans"/>
</dbReference>
<dbReference type="AlphaFoldDB" id="Q965K7"/>
<dbReference type="FunCoup" id="Q965K7">
    <property type="interactions" value="811"/>
</dbReference>
<sequence length="427" mass="49282">MPPNPRKRPACRFCFAQSTTIWMVKQKTERLILLVMGVILNMTVINQAVMLMDNENAFYCPVHFFYAAKVLDKIMKVRSDGTVSSVGLSILQVLANKVLVDFVEKRSLYWSLRRFMALYSESSELEFNKTGKLTRGSYQPFTLGDVSIHYCIECLSPKPFGEIHFLRDRLHKVAFAIYAGPCLQKMLSVEQAHAVVALPEIPVCSCHLFKMACVLDTLVPRLHRVQERKEFTECMMNCFGKGWMSSLKAVYAFRDKYIEEKPNTHTCKFCGQTDGNVKDDRQLNISAHHACFKNRVCDVLWQLRYVKKSTNAAVEVHVPMPGEFEFWTNGMLDRLLIEINRYFPQQGQLSKTEQRVNCIVMFARYYSENDVWVTETREAEARRLEVDTSLLSSRYVKFEGMEDLVRGCKFGADESIYVKKQAPSQFC</sequence>
<keyword evidence="1" id="KW-0812">Transmembrane</keyword>
<evidence type="ECO:0000256" key="1">
    <source>
        <dbReference type="SAM" id="Phobius"/>
    </source>
</evidence>
<name>Q965K7_CAEEL</name>
<dbReference type="Proteomes" id="UP000001940">
    <property type="component" value="Chromosome II"/>
</dbReference>
<dbReference type="OMA" id="ISAHHAC"/>
<dbReference type="HOGENOM" id="CLU_680155_0_0_1"/>
<keyword evidence="3" id="KW-1185">Reference proteome</keyword>
<gene>
    <name evidence="2" type="ORF">CELE_T05A8.7</name>
    <name evidence="2 4" type="ORF">T05A8.7</name>
</gene>
<reference evidence="2 3" key="1">
    <citation type="journal article" date="1998" name="Science">
        <title>Genome sequence of the nematode C. elegans: a platform for investigating biology.</title>
        <authorList>
            <consortium name="The C. elegans sequencing consortium"/>
            <person name="Sulson J.E."/>
            <person name="Waterston R."/>
        </authorList>
    </citation>
    <scope>NUCLEOTIDE SEQUENCE [LARGE SCALE GENOMIC DNA]</scope>
    <source>
        <strain evidence="2 3">Bristol N2</strain>
    </source>
</reference>
<keyword evidence="1" id="KW-1133">Transmembrane helix</keyword>
<keyword evidence="1" id="KW-0472">Membrane</keyword>
<dbReference type="CTD" id="24104850"/>
<dbReference type="eggNOG" id="ENOG502RW7K">
    <property type="taxonomic scope" value="Eukaryota"/>
</dbReference>
<dbReference type="PaxDb" id="6239-T05A8.7"/>
<dbReference type="AGR" id="WB:WBGene00020233"/>
<dbReference type="GeneID" id="24104850"/>
<evidence type="ECO:0000313" key="2">
    <source>
        <dbReference type="EMBL" id="CCD73592.1"/>
    </source>
</evidence>
<feature type="transmembrane region" description="Helical" evidence="1">
    <location>
        <begin position="31"/>
        <end position="52"/>
    </location>
</feature>
<accession>Q965K7</accession>
<dbReference type="WormBase" id="T05A8.7">
    <property type="protein sequence ID" value="CE45866"/>
    <property type="gene ID" value="WBGene00020233"/>
</dbReference>
<dbReference type="RefSeq" id="NP_001293522.1">
    <property type="nucleotide sequence ID" value="NM_001306593.1"/>
</dbReference>
<protein>
    <submittedName>
        <fullName evidence="2">CxC5 domain-containing protein</fullName>
    </submittedName>
</protein>
<evidence type="ECO:0000313" key="4">
    <source>
        <dbReference type="WormBase" id="T05A8.7"/>
    </source>
</evidence>